<keyword evidence="2" id="KW-1185">Reference proteome</keyword>
<evidence type="ECO:0000313" key="2">
    <source>
        <dbReference type="Proteomes" id="UP000318538"/>
    </source>
</evidence>
<organism evidence="1 2">
    <name type="scientific">Rubripirellula lacrimiformis</name>
    <dbReference type="NCBI Taxonomy" id="1930273"/>
    <lineage>
        <taxon>Bacteria</taxon>
        <taxon>Pseudomonadati</taxon>
        <taxon>Planctomycetota</taxon>
        <taxon>Planctomycetia</taxon>
        <taxon>Pirellulales</taxon>
        <taxon>Pirellulaceae</taxon>
        <taxon>Rubripirellula</taxon>
    </lineage>
</organism>
<accession>A0A517NBX6</accession>
<dbReference type="Proteomes" id="UP000318538">
    <property type="component" value="Chromosome"/>
</dbReference>
<name>A0A517NBX6_9BACT</name>
<reference evidence="1 2" key="1">
    <citation type="submission" date="2019-02" db="EMBL/GenBank/DDBJ databases">
        <title>Deep-cultivation of Planctomycetes and their phenomic and genomic characterization uncovers novel biology.</title>
        <authorList>
            <person name="Wiegand S."/>
            <person name="Jogler M."/>
            <person name="Boedeker C."/>
            <person name="Pinto D."/>
            <person name="Vollmers J."/>
            <person name="Rivas-Marin E."/>
            <person name="Kohn T."/>
            <person name="Peeters S.H."/>
            <person name="Heuer A."/>
            <person name="Rast P."/>
            <person name="Oberbeckmann S."/>
            <person name="Bunk B."/>
            <person name="Jeske O."/>
            <person name="Meyerdierks A."/>
            <person name="Storesund J.E."/>
            <person name="Kallscheuer N."/>
            <person name="Luecker S."/>
            <person name="Lage O.M."/>
            <person name="Pohl T."/>
            <person name="Merkel B.J."/>
            <person name="Hornburger P."/>
            <person name="Mueller R.-W."/>
            <person name="Bruemmer F."/>
            <person name="Labrenz M."/>
            <person name="Spormann A.M."/>
            <person name="Op den Camp H."/>
            <person name="Overmann J."/>
            <person name="Amann R."/>
            <person name="Jetten M.S.M."/>
            <person name="Mascher T."/>
            <person name="Medema M.H."/>
            <person name="Devos D.P."/>
            <person name="Kaster A.-K."/>
            <person name="Ovreas L."/>
            <person name="Rohde M."/>
            <person name="Galperin M.Y."/>
            <person name="Jogler C."/>
        </authorList>
    </citation>
    <scope>NUCLEOTIDE SEQUENCE [LARGE SCALE GENOMIC DNA]</scope>
    <source>
        <strain evidence="1 2">K22_7</strain>
    </source>
</reference>
<evidence type="ECO:0000313" key="1">
    <source>
        <dbReference type="EMBL" id="QDT04645.1"/>
    </source>
</evidence>
<sequence>MVVMHGGRTGGRLGSHTIVGVATSRRNRRPGQLRLDEIFLRYQRPCGVAIWTKIVQAAASGWLIELAAALPATHPW</sequence>
<gene>
    <name evidence="1" type="ORF">K227x_30380</name>
</gene>
<protein>
    <submittedName>
        <fullName evidence="1">Uncharacterized protein</fullName>
    </submittedName>
</protein>
<dbReference type="RefSeq" id="WP_145170372.1">
    <property type="nucleotide sequence ID" value="NZ_CP036525.1"/>
</dbReference>
<proteinExistence type="predicted"/>
<dbReference type="EMBL" id="CP036525">
    <property type="protein sequence ID" value="QDT04645.1"/>
    <property type="molecule type" value="Genomic_DNA"/>
</dbReference>
<dbReference type="AlphaFoldDB" id="A0A517NBX6"/>
<dbReference type="KEGG" id="rlc:K227x_30380"/>